<dbReference type="EC" id="2.7.7.65" evidence="2"/>
<feature type="transmembrane region" description="Helical" evidence="4">
    <location>
        <begin position="89"/>
        <end position="107"/>
    </location>
</feature>
<dbReference type="InterPro" id="IPR029787">
    <property type="entry name" value="Nucleotide_cyclase"/>
</dbReference>
<dbReference type="Pfam" id="PF00990">
    <property type="entry name" value="GGDEF"/>
    <property type="match status" value="1"/>
</dbReference>
<feature type="transmembrane region" description="Helical" evidence="4">
    <location>
        <begin position="33"/>
        <end position="53"/>
    </location>
</feature>
<dbReference type="GO" id="GO:0043709">
    <property type="term" value="P:cell adhesion involved in single-species biofilm formation"/>
    <property type="evidence" value="ECO:0007669"/>
    <property type="project" value="TreeGrafter"/>
</dbReference>
<dbReference type="SMART" id="SM00267">
    <property type="entry name" value="GGDEF"/>
    <property type="match status" value="1"/>
</dbReference>
<evidence type="ECO:0000256" key="4">
    <source>
        <dbReference type="SAM" id="Phobius"/>
    </source>
</evidence>
<dbReference type="GO" id="GO:0052621">
    <property type="term" value="F:diguanylate cyclase activity"/>
    <property type="evidence" value="ECO:0007669"/>
    <property type="project" value="UniProtKB-EC"/>
</dbReference>
<reference evidence="6" key="1">
    <citation type="submission" date="2024-06" db="EMBL/GenBank/DDBJ databases">
        <title>Complete genome of Salinicola endophyticus HNIBRBA4755.</title>
        <authorList>
            <person name="Shin S.Y."/>
            <person name="Kang H."/>
            <person name="Song J."/>
        </authorList>
    </citation>
    <scope>NUCLEOTIDE SEQUENCE</scope>
    <source>
        <strain evidence="6">HNIBRBA4755</strain>
    </source>
</reference>
<protein>
    <recommendedName>
        <fullName evidence="2">diguanylate cyclase</fullName>
        <ecNumber evidence="2">2.7.7.65</ecNumber>
    </recommendedName>
</protein>
<keyword evidence="4" id="KW-1133">Transmembrane helix</keyword>
<evidence type="ECO:0000259" key="5">
    <source>
        <dbReference type="PROSITE" id="PS50887"/>
    </source>
</evidence>
<proteinExistence type="predicted"/>
<dbReference type="InterPro" id="IPR043128">
    <property type="entry name" value="Rev_trsase/Diguanyl_cyclase"/>
</dbReference>
<keyword evidence="6" id="KW-0808">Transferase</keyword>
<dbReference type="EMBL" id="CP159578">
    <property type="protein sequence ID" value="XCJ78752.1"/>
    <property type="molecule type" value="Genomic_DNA"/>
</dbReference>
<keyword evidence="4" id="KW-0472">Membrane</keyword>
<evidence type="ECO:0000313" key="6">
    <source>
        <dbReference type="EMBL" id="XCJ78752.1"/>
    </source>
</evidence>
<sequence>MHFEAPISLVVAALIFGMFAIADYQILGPIREYYLLIAMRAVVVGICLFLALIMVIRGDSSHRMWLHALPLWVLATGIILIVPLRPDSLSTQIMAVIVATIGFYLLIPNLLTVVAFASLYLSIGFLAAAALFAEASPGALLRLALLLIMTNGVGFCALLRLEKLQRTQFALLHEERDQNRQLLKEIAHRELLEEQLRRVAERDALTGLNSRRHFMKLAEALLQVSHEDQTPFSLFMIDVDHFKRINDTCGHSQGDWVLTQVAEICTQALRPTDVIGRFGGEEFVVALPDTDAEQAVIVAERLRRKVAALPLEEAMRELQLSITIGIAVARGDELSLQSVIARADQALYAGKREGRNQVVACAEIETEKRAAEGLV</sequence>
<feature type="transmembrane region" description="Helical" evidence="4">
    <location>
        <begin position="139"/>
        <end position="159"/>
    </location>
</feature>
<dbReference type="SUPFAM" id="SSF55073">
    <property type="entry name" value="Nucleotide cyclase"/>
    <property type="match status" value="1"/>
</dbReference>
<feature type="transmembrane region" description="Helical" evidence="4">
    <location>
        <begin position="114"/>
        <end position="133"/>
    </location>
</feature>
<evidence type="ECO:0000256" key="1">
    <source>
        <dbReference type="ARBA" id="ARBA00001946"/>
    </source>
</evidence>
<comment type="cofactor">
    <cofactor evidence="1">
        <name>Mg(2+)</name>
        <dbReference type="ChEBI" id="CHEBI:18420"/>
    </cofactor>
</comment>
<name>A0AB74UCM8_9GAMM</name>
<organism evidence="6">
    <name type="scientific">Salinicola endophyticus</name>
    <dbReference type="NCBI Taxonomy" id="1949083"/>
    <lineage>
        <taxon>Bacteria</taxon>
        <taxon>Pseudomonadati</taxon>
        <taxon>Pseudomonadota</taxon>
        <taxon>Gammaproteobacteria</taxon>
        <taxon>Oceanospirillales</taxon>
        <taxon>Halomonadaceae</taxon>
        <taxon>Salinicola</taxon>
    </lineage>
</organism>
<dbReference type="GO" id="GO:1902201">
    <property type="term" value="P:negative regulation of bacterial-type flagellum-dependent cell motility"/>
    <property type="evidence" value="ECO:0007669"/>
    <property type="project" value="TreeGrafter"/>
</dbReference>
<dbReference type="PROSITE" id="PS50887">
    <property type="entry name" value="GGDEF"/>
    <property type="match status" value="1"/>
</dbReference>
<dbReference type="GO" id="GO:0005886">
    <property type="term" value="C:plasma membrane"/>
    <property type="evidence" value="ECO:0007669"/>
    <property type="project" value="TreeGrafter"/>
</dbReference>
<keyword evidence="4" id="KW-0812">Transmembrane</keyword>
<dbReference type="PANTHER" id="PTHR45138">
    <property type="entry name" value="REGULATORY COMPONENTS OF SENSORY TRANSDUCTION SYSTEM"/>
    <property type="match status" value="1"/>
</dbReference>
<dbReference type="RefSeq" id="WP_353979720.1">
    <property type="nucleotide sequence ID" value="NZ_CP159578.1"/>
</dbReference>
<gene>
    <name evidence="6" type="ORF">ABV408_15085</name>
</gene>
<feature type="transmembrane region" description="Helical" evidence="4">
    <location>
        <begin position="65"/>
        <end position="83"/>
    </location>
</feature>
<accession>A0AB74UCM8</accession>
<dbReference type="InterPro" id="IPR000160">
    <property type="entry name" value="GGDEF_dom"/>
</dbReference>
<evidence type="ECO:0000256" key="3">
    <source>
        <dbReference type="ARBA" id="ARBA00034247"/>
    </source>
</evidence>
<dbReference type="PANTHER" id="PTHR45138:SF9">
    <property type="entry name" value="DIGUANYLATE CYCLASE DGCM-RELATED"/>
    <property type="match status" value="1"/>
</dbReference>
<feature type="transmembrane region" description="Helical" evidence="4">
    <location>
        <begin position="7"/>
        <end position="27"/>
    </location>
</feature>
<dbReference type="NCBIfam" id="TIGR00254">
    <property type="entry name" value="GGDEF"/>
    <property type="match status" value="1"/>
</dbReference>
<dbReference type="AlphaFoldDB" id="A0AB74UCM8"/>
<dbReference type="CDD" id="cd01949">
    <property type="entry name" value="GGDEF"/>
    <property type="match status" value="1"/>
</dbReference>
<comment type="catalytic activity">
    <reaction evidence="3">
        <text>2 GTP = 3',3'-c-di-GMP + 2 diphosphate</text>
        <dbReference type="Rhea" id="RHEA:24898"/>
        <dbReference type="ChEBI" id="CHEBI:33019"/>
        <dbReference type="ChEBI" id="CHEBI:37565"/>
        <dbReference type="ChEBI" id="CHEBI:58805"/>
        <dbReference type="EC" id="2.7.7.65"/>
    </reaction>
</comment>
<evidence type="ECO:0000256" key="2">
    <source>
        <dbReference type="ARBA" id="ARBA00012528"/>
    </source>
</evidence>
<dbReference type="Gene3D" id="3.30.70.270">
    <property type="match status" value="1"/>
</dbReference>
<keyword evidence="6" id="KW-0548">Nucleotidyltransferase</keyword>
<feature type="domain" description="GGDEF" evidence="5">
    <location>
        <begin position="230"/>
        <end position="363"/>
    </location>
</feature>
<dbReference type="FunFam" id="3.30.70.270:FF:000001">
    <property type="entry name" value="Diguanylate cyclase domain protein"/>
    <property type="match status" value="1"/>
</dbReference>
<dbReference type="InterPro" id="IPR050469">
    <property type="entry name" value="Diguanylate_Cyclase"/>
</dbReference>